<evidence type="ECO:0000313" key="4">
    <source>
        <dbReference type="Proteomes" id="UP000594260"/>
    </source>
</evidence>
<dbReference type="Proteomes" id="UP000594260">
    <property type="component" value="Unplaced"/>
</dbReference>
<evidence type="ECO:0000256" key="2">
    <source>
        <dbReference type="SAM" id="MobiDB-lite"/>
    </source>
</evidence>
<dbReference type="EnsemblMetazoa" id="XM_022789154">
    <property type="protein sequence ID" value="XP_022644889"/>
    <property type="gene ID" value="LOC111243489"/>
</dbReference>
<dbReference type="KEGG" id="vde:111243489"/>
<reference evidence="3" key="1">
    <citation type="submission" date="2021-01" db="UniProtKB">
        <authorList>
            <consortium name="EnsemblMetazoa"/>
        </authorList>
    </citation>
    <scope>IDENTIFICATION</scope>
</reference>
<keyword evidence="1" id="KW-0175">Coiled coil</keyword>
<proteinExistence type="predicted"/>
<organism evidence="3 4">
    <name type="scientific">Varroa destructor</name>
    <name type="common">Honeybee mite</name>
    <dbReference type="NCBI Taxonomy" id="109461"/>
    <lineage>
        <taxon>Eukaryota</taxon>
        <taxon>Metazoa</taxon>
        <taxon>Ecdysozoa</taxon>
        <taxon>Arthropoda</taxon>
        <taxon>Chelicerata</taxon>
        <taxon>Arachnida</taxon>
        <taxon>Acari</taxon>
        <taxon>Parasitiformes</taxon>
        <taxon>Mesostigmata</taxon>
        <taxon>Gamasina</taxon>
        <taxon>Dermanyssoidea</taxon>
        <taxon>Varroidae</taxon>
        <taxon>Varroa</taxon>
    </lineage>
</organism>
<dbReference type="GeneID" id="111243489"/>
<feature type="coiled-coil region" evidence="1">
    <location>
        <begin position="30"/>
        <end position="57"/>
    </location>
</feature>
<evidence type="ECO:0000256" key="1">
    <source>
        <dbReference type="SAM" id="Coils"/>
    </source>
</evidence>
<accession>A0A7M7M3C4</accession>
<feature type="region of interest" description="Disordered" evidence="2">
    <location>
        <begin position="253"/>
        <end position="273"/>
    </location>
</feature>
<keyword evidence="4" id="KW-1185">Reference proteome</keyword>
<dbReference type="RefSeq" id="XP_022644889.1">
    <property type="nucleotide sequence ID" value="XM_022789154.1"/>
</dbReference>
<name>A0A7M7M3C4_VARDE</name>
<protein>
    <submittedName>
        <fullName evidence="3">Uncharacterized protein</fullName>
    </submittedName>
</protein>
<dbReference type="InParanoid" id="A0A7M7M3C4"/>
<sequence length="273" mass="31509">MSYIDIFQAHTKEMLEEYKKSMSCYIETHLISLKKKADRINNQNEDCRRAVKTEEDAIHLTMLNKLINRLDESTISLAANVVKLRSFQQYQINAADLANVRANVEDSNLNQSAKNAAASLERHIENLRKRQATLENDLVNVKRRRTDFATAFKGSSRRLDAEDAAELQMCRASAEKEIRQFRGELALAIAERRREIASIEAEAKRHHRVHAECDKLLKQEDRRFNKLEAAANKRLAMAQKTYGSRSYHMNLISYKKNGDDRPSFENRSGPPMR</sequence>
<feature type="coiled-coil region" evidence="1">
    <location>
        <begin position="110"/>
        <end position="144"/>
    </location>
</feature>
<dbReference type="AlphaFoldDB" id="A0A7M7M3C4"/>
<evidence type="ECO:0000313" key="3">
    <source>
        <dbReference type="EnsemblMetazoa" id="XP_022644889"/>
    </source>
</evidence>